<keyword evidence="3" id="KW-1185">Reference proteome</keyword>
<name>A0A4Y2TEU7_ARAVE</name>
<protein>
    <submittedName>
        <fullName evidence="1">Uncharacterized protein</fullName>
    </submittedName>
</protein>
<accession>A0A4Y2TEU7</accession>
<evidence type="ECO:0000313" key="3">
    <source>
        <dbReference type="Proteomes" id="UP000499080"/>
    </source>
</evidence>
<dbReference type="EMBL" id="BGPR01028170">
    <property type="protein sequence ID" value="GBN99148.1"/>
    <property type="molecule type" value="Genomic_DNA"/>
</dbReference>
<organism evidence="1 3">
    <name type="scientific">Araneus ventricosus</name>
    <name type="common">Orbweaver spider</name>
    <name type="synonym">Epeira ventricosa</name>
    <dbReference type="NCBI Taxonomy" id="182803"/>
    <lineage>
        <taxon>Eukaryota</taxon>
        <taxon>Metazoa</taxon>
        <taxon>Ecdysozoa</taxon>
        <taxon>Arthropoda</taxon>
        <taxon>Chelicerata</taxon>
        <taxon>Arachnida</taxon>
        <taxon>Araneae</taxon>
        <taxon>Araneomorphae</taxon>
        <taxon>Entelegynae</taxon>
        <taxon>Araneoidea</taxon>
        <taxon>Araneidae</taxon>
        <taxon>Araneus</taxon>
    </lineage>
</organism>
<dbReference type="AlphaFoldDB" id="A0A4Y2TEU7"/>
<gene>
    <name evidence="1" type="ORF">AVEN_212534_1</name>
    <name evidence="2" type="ORF">AVEN_247643_1</name>
</gene>
<comment type="caution">
    <text evidence="1">The sequence shown here is derived from an EMBL/GenBank/DDBJ whole genome shotgun (WGS) entry which is preliminary data.</text>
</comment>
<evidence type="ECO:0000313" key="2">
    <source>
        <dbReference type="EMBL" id="GBN99153.1"/>
    </source>
</evidence>
<proteinExistence type="predicted"/>
<evidence type="ECO:0000313" key="1">
    <source>
        <dbReference type="EMBL" id="GBN99148.1"/>
    </source>
</evidence>
<dbReference type="EMBL" id="BGPR01028174">
    <property type="protein sequence ID" value="GBN99153.1"/>
    <property type="molecule type" value="Genomic_DNA"/>
</dbReference>
<sequence length="152" mass="17381">MLTTIPVQTPAGKGRLEFSILHCVKFDVSNFQQTCFERRGRLYFVTLLTTNLSYQVCHGKIISRKDKTCCKCACYLGTSHHTFDVLPKVALISRQWSRNGILFVTRHGPFHSYFKRLELDVSDNCACGEQALHSTMQPPVFFPFPSISKLFQ</sequence>
<reference evidence="1 3" key="1">
    <citation type="journal article" date="2019" name="Sci. Rep.">
        <title>Orb-weaving spider Araneus ventricosus genome elucidates the spidroin gene catalogue.</title>
        <authorList>
            <person name="Kono N."/>
            <person name="Nakamura H."/>
            <person name="Ohtoshi R."/>
            <person name="Moran D.A.P."/>
            <person name="Shinohara A."/>
            <person name="Yoshida Y."/>
            <person name="Fujiwara M."/>
            <person name="Mori M."/>
            <person name="Tomita M."/>
            <person name="Arakawa K."/>
        </authorList>
    </citation>
    <scope>NUCLEOTIDE SEQUENCE [LARGE SCALE GENOMIC DNA]</scope>
</reference>
<dbReference type="Proteomes" id="UP000499080">
    <property type="component" value="Unassembled WGS sequence"/>
</dbReference>